<reference evidence="2" key="1">
    <citation type="submission" date="2016-06" db="EMBL/GenBank/DDBJ databases">
        <title>Parallel loss of symbiosis genes in relatives of nitrogen-fixing non-legume Parasponia.</title>
        <authorList>
            <person name="Van Velzen R."/>
            <person name="Holmer R."/>
            <person name="Bu F."/>
            <person name="Rutten L."/>
            <person name="Van Zeijl A."/>
            <person name="Liu W."/>
            <person name="Santuari L."/>
            <person name="Cao Q."/>
            <person name="Sharma T."/>
            <person name="Shen D."/>
            <person name="Roswanjaya Y."/>
            <person name="Wardhani T."/>
            <person name="Kalhor M.S."/>
            <person name="Jansen J."/>
            <person name="Van den Hoogen J."/>
            <person name="Gungor B."/>
            <person name="Hartog M."/>
            <person name="Hontelez J."/>
            <person name="Verver J."/>
            <person name="Yang W.-C."/>
            <person name="Schijlen E."/>
            <person name="Repin R."/>
            <person name="Schilthuizen M."/>
            <person name="Schranz E."/>
            <person name="Heidstra R."/>
            <person name="Miyata K."/>
            <person name="Fedorova E."/>
            <person name="Kohlen W."/>
            <person name="Bisseling T."/>
            <person name="Smit S."/>
            <person name="Geurts R."/>
        </authorList>
    </citation>
    <scope>NUCLEOTIDE SEQUENCE [LARGE SCALE GENOMIC DNA]</scope>
    <source>
        <strain evidence="2">cv. WU1-14</strain>
    </source>
</reference>
<accession>A0A2P5E1M0</accession>
<protein>
    <submittedName>
        <fullName evidence="1">Uncharacterized protein</fullName>
    </submittedName>
</protein>
<evidence type="ECO:0000313" key="1">
    <source>
        <dbReference type="EMBL" id="PON79433.1"/>
    </source>
</evidence>
<organism evidence="1 2">
    <name type="scientific">Parasponia andersonii</name>
    <name type="common">Sponia andersonii</name>
    <dbReference type="NCBI Taxonomy" id="3476"/>
    <lineage>
        <taxon>Eukaryota</taxon>
        <taxon>Viridiplantae</taxon>
        <taxon>Streptophyta</taxon>
        <taxon>Embryophyta</taxon>
        <taxon>Tracheophyta</taxon>
        <taxon>Spermatophyta</taxon>
        <taxon>Magnoliopsida</taxon>
        <taxon>eudicotyledons</taxon>
        <taxon>Gunneridae</taxon>
        <taxon>Pentapetalae</taxon>
        <taxon>rosids</taxon>
        <taxon>fabids</taxon>
        <taxon>Rosales</taxon>
        <taxon>Cannabaceae</taxon>
        <taxon>Parasponia</taxon>
    </lineage>
</organism>
<dbReference type="EMBL" id="JXTB01000004">
    <property type="protein sequence ID" value="PON79433.1"/>
    <property type="molecule type" value="Genomic_DNA"/>
</dbReference>
<dbReference type="Proteomes" id="UP000237105">
    <property type="component" value="Unassembled WGS sequence"/>
</dbReference>
<dbReference type="AlphaFoldDB" id="A0A2P5E1M0"/>
<proteinExistence type="predicted"/>
<keyword evidence="2" id="KW-1185">Reference proteome</keyword>
<comment type="caution">
    <text evidence="1">The sequence shown here is derived from an EMBL/GenBank/DDBJ whole genome shotgun (WGS) entry which is preliminary data.</text>
</comment>
<dbReference type="OrthoDB" id="10313094at2759"/>
<evidence type="ECO:0000313" key="2">
    <source>
        <dbReference type="Proteomes" id="UP000237105"/>
    </source>
</evidence>
<name>A0A2P5E1M0_PARAD</name>
<gene>
    <name evidence="1" type="ORF">PanWU01x14_011680</name>
</gene>
<sequence>MDGMGKNWWERLEFPFLSFIERPTFAKVLTELAQLVHRNPRLVDFGHWRKLWVSDSFGFGKIRSLFAVCPT</sequence>